<proteinExistence type="predicted"/>
<evidence type="ECO:0000313" key="2">
    <source>
        <dbReference type="Proteomes" id="UP000005953"/>
    </source>
</evidence>
<protein>
    <recommendedName>
        <fullName evidence="3">Gp5/Type VI secretion system Vgr protein OB-fold domain-containing protein</fullName>
    </recommendedName>
</protein>
<comment type="caution">
    <text evidence="1">The sequence shown here is derived from an EMBL/GenBank/DDBJ whole genome shotgun (WGS) entry which is preliminary data.</text>
</comment>
<sequence length="856" mass="94105">MLATANVTLQLQGITLTVKALQGRERLSQPFQYTVSTSSEVRLDAQSQVGQPACLVMTDAMGVQRERPGIVTALEETADEVTFTLEPLLATGQQVRNTRLFLYRTRRQLIDQCLIELGYNREQIVWLAQGHEADQRPALLQAGETHLAFISRLLAELGCFFWHAGELENEQICIADNLVQTSFLPPLISLQQAKKAALNGEANPLKRHWSAPEAGKVFALDLHPTEPGKTTAYQRDTNMPLAPGLAARAGQQSQTHAQSMSLQWQLEGTFPTLSVGSSVALPPQWHREPPGPELTVISLTIEGQVYDRAAPETGLRLSVDARLIARACAYQPEFPNPPSLPLMFPAQIESRHAYAEMNEEGRYQLRFGFTERNTEPLEHTDASYPTERMVPFANADQPEATGWHYPLLDRSRILVTLLNNDPNRPCILGFASALDQTGPVINENSHQNRLVTPGGHEWLLDDDPHRIALQTFDGQNLLELDASGENPLINIASQYGLVRFHAGKSMHWTAGESLTQNHGGQKTVSVKQNSIEQTDDQRHLQSAKRQILRAKQNLEQTSDNSQQWHMKTGGLNILAAKDVTLKSQGAQITRISDGSYRVQAPSDITLTGTDGDMLISNGTGGVRLSSDGTIKLFGAQITLKGQSGVTFSGDVEYELGAANEAEAAEALEPEEIDEIEALASEHDSTEIVSGLRWRQVLADVTQPVTLEFAHQHFEPGALATIKIIQMVDGEETTIAEITHELTKDKGVETLNWLPELDVTAEHRFVAEKESLPLKPAQFRFEVDINGTLNPDSNLLRLTRHVTYTATGSAPVRGKVVCYDATLNPTLAELQNNVASIGPIVLGPLFVEITNSTGNPN</sequence>
<name>A4BEV0_9GAMM</name>
<dbReference type="Proteomes" id="UP000005953">
    <property type="component" value="Unassembled WGS sequence"/>
</dbReference>
<dbReference type="AlphaFoldDB" id="A4BEV0"/>
<accession>A4BEV0</accession>
<keyword evidence="2" id="KW-1185">Reference proteome</keyword>
<organism evidence="1 2">
    <name type="scientific">Reinekea blandensis MED297</name>
    <dbReference type="NCBI Taxonomy" id="314283"/>
    <lineage>
        <taxon>Bacteria</taxon>
        <taxon>Pseudomonadati</taxon>
        <taxon>Pseudomonadota</taxon>
        <taxon>Gammaproteobacteria</taxon>
        <taxon>Oceanospirillales</taxon>
        <taxon>Saccharospirillaceae</taxon>
        <taxon>Reinekea</taxon>
    </lineage>
</organism>
<dbReference type="OrthoDB" id="6104912at2"/>
<dbReference type="SUPFAM" id="SSF69279">
    <property type="entry name" value="Phage tail proteins"/>
    <property type="match status" value="1"/>
</dbReference>
<evidence type="ECO:0008006" key="3">
    <source>
        <dbReference type="Google" id="ProtNLM"/>
    </source>
</evidence>
<dbReference type="HOGENOM" id="CLU_333662_0_0_6"/>
<reference evidence="1 2" key="1">
    <citation type="submission" date="2006-02" db="EMBL/GenBank/DDBJ databases">
        <authorList>
            <person name="Pinhassi J."/>
            <person name="Pedros-Alio C."/>
            <person name="Ferriera S."/>
            <person name="Johnson J."/>
            <person name="Kravitz S."/>
            <person name="Halpern A."/>
            <person name="Remington K."/>
            <person name="Beeson K."/>
            <person name="Tran B."/>
            <person name="Rogers Y.-H."/>
            <person name="Friedman R."/>
            <person name="Venter J.C."/>
        </authorList>
    </citation>
    <scope>NUCLEOTIDE SEQUENCE [LARGE SCALE GENOMIC DNA]</scope>
    <source>
        <strain evidence="1 2">MED297</strain>
    </source>
</reference>
<dbReference type="InterPro" id="IPR037026">
    <property type="entry name" value="Vgr_OB-fold_dom_sf"/>
</dbReference>
<dbReference type="EMBL" id="AAOE01000011">
    <property type="protein sequence ID" value="EAR09285.1"/>
    <property type="molecule type" value="Genomic_DNA"/>
</dbReference>
<dbReference type="Gene3D" id="2.40.50.230">
    <property type="entry name" value="Gp5 N-terminal domain"/>
    <property type="match status" value="1"/>
</dbReference>
<dbReference type="SUPFAM" id="SSF69255">
    <property type="entry name" value="gp5 N-terminal domain-like"/>
    <property type="match status" value="1"/>
</dbReference>
<dbReference type="RefSeq" id="WP_008044169.1">
    <property type="nucleotide sequence ID" value="NZ_CH724151.1"/>
</dbReference>
<dbReference type="Gene3D" id="2.30.110.50">
    <property type="match status" value="1"/>
</dbReference>
<dbReference type="STRING" id="314283.MED297_18393"/>
<dbReference type="Gene3D" id="3.55.50.10">
    <property type="entry name" value="Baseplate protein-like domains"/>
    <property type="match status" value="1"/>
</dbReference>
<evidence type="ECO:0000313" key="1">
    <source>
        <dbReference type="EMBL" id="EAR09285.1"/>
    </source>
</evidence>
<gene>
    <name evidence="1" type="ORF">MED297_18393</name>
</gene>
<dbReference type="Pfam" id="PF05954">
    <property type="entry name" value="Phage_GPD"/>
    <property type="match status" value="1"/>
</dbReference>
<dbReference type="Gene3D" id="4.10.220.110">
    <property type="match status" value="1"/>
</dbReference>